<dbReference type="SUPFAM" id="SSF52540">
    <property type="entry name" value="P-loop containing nucleoside triphosphate hydrolases"/>
    <property type="match status" value="1"/>
</dbReference>
<dbReference type="PANTHER" id="PTHR42781">
    <property type="entry name" value="SPERMIDINE/PUTRESCINE IMPORT ATP-BINDING PROTEIN POTA"/>
    <property type="match status" value="1"/>
</dbReference>
<keyword evidence="1" id="KW-0813">Transport</keyword>
<dbReference type="InterPro" id="IPR003593">
    <property type="entry name" value="AAA+_ATPase"/>
</dbReference>
<dbReference type="EMBL" id="JBHLUH010000047">
    <property type="protein sequence ID" value="MFC0530537.1"/>
    <property type="molecule type" value="Genomic_DNA"/>
</dbReference>
<protein>
    <submittedName>
        <fullName evidence="6">ABC transporter ATP-binding protein</fullName>
    </submittedName>
</protein>
<evidence type="ECO:0000313" key="7">
    <source>
        <dbReference type="Proteomes" id="UP001589867"/>
    </source>
</evidence>
<dbReference type="PROSITE" id="PS50893">
    <property type="entry name" value="ABC_TRANSPORTER_2"/>
    <property type="match status" value="1"/>
</dbReference>
<dbReference type="PROSITE" id="PS00211">
    <property type="entry name" value="ABC_TRANSPORTER_1"/>
    <property type="match status" value="1"/>
</dbReference>
<evidence type="ECO:0000256" key="3">
    <source>
        <dbReference type="ARBA" id="ARBA00022840"/>
    </source>
</evidence>
<dbReference type="InterPro" id="IPR027417">
    <property type="entry name" value="P-loop_NTPase"/>
</dbReference>
<dbReference type="InterPro" id="IPR017871">
    <property type="entry name" value="ABC_transporter-like_CS"/>
</dbReference>
<feature type="domain" description="ABC transporter" evidence="5">
    <location>
        <begin position="7"/>
        <end position="239"/>
    </location>
</feature>
<dbReference type="PANTHER" id="PTHR42781:SF4">
    <property type="entry name" value="SPERMIDINE_PUTRESCINE IMPORT ATP-BINDING PROTEIN POTA"/>
    <property type="match status" value="1"/>
</dbReference>
<dbReference type="GO" id="GO:0005524">
    <property type="term" value="F:ATP binding"/>
    <property type="evidence" value="ECO:0007669"/>
    <property type="project" value="UniProtKB-KW"/>
</dbReference>
<evidence type="ECO:0000256" key="2">
    <source>
        <dbReference type="ARBA" id="ARBA00022741"/>
    </source>
</evidence>
<organism evidence="6 7">
    <name type="scientific">Phytohabitans kaempferiae</name>
    <dbReference type="NCBI Taxonomy" id="1620943"/>
    <lineage>
        <taxon>Bacteria</taxon>
        <taxon>Bacillati</taxon>
        <taxon>Actinomycetota</taxon>
        <taxon>Actinomycetes</taxon>
        <taxon>Micromonosporales</taxon>
        <taxon>Micromonosporaceae</taxon>
    </lineage>
</organism>
<reference evidence="6 7" key="1">
    <citation type="submission" date="2024-09" db="EMBL/GenBank/DDBJ databases">
        <authorList>
            <person name="Sun Q."/>
            <person name="Mori K."/>
        </authorList>
    </citation>
    <scope>NUCLEOTIDE SEQUENCE [LARGE SCALE GENOMIC DNA]</scope>
    <source>
        <strain evidence="6 7">TBRC 3947</strain>
    </source>
</reference>
<dbReference type="Pfam" id="PF00005">
    <property type="entry name" value="ABC_tran"/>
    <property type="match status" value="1"/>
</dbReference>
<sequence length="381" mass="40424">MRAGEHIRVVDLRKRYGRTGPWALRSVGFTIPRGEVFGLMGPSGCGKSTTLGIIAGFVTPDAGQVLVDGRDILPVPPHKRGLPMVFQDYALFPHLRVHDNVGFALKLRGTPASTVASRVGEMLRMVGLEHKSDRLPEQLSGGEQQRVALARALAIGPEVVLLDEPLSNLDAKLRQQLRRDIRDVLQRTGVTAVFVTHDQAEAFAVCDRVGVMFDGTIAQMAPPPELYRRPASMDVARFVGESNVFPAVVVEGGAAPVVDIEVAGHGTVRLPVAAADAPAVGQRGSVLVRPESVGLADAPADGTALPGRVERAEFLGPVLQATVAVGDRTLLVTLSSWGDRAVRGDQTWLSLGDAFFVPEAPAGAHPGQERERVPLDAGGAA</sequence>
<accession>A0ABV6M7T5</accession>
<dbReference type="InterPro" id="IPR008995">
    <property type="entry name" value="Mo/tungstate-bd_C_term_dom"/>
</dbReference>
<evidence type="ECO:0000313" key="6">
    <source>
        <dbReference type="EMBL" id="MFC0530537.1"/>
    </source>
</evidence>
<dbReference type="SUPFAM" id="SSF50331">
    <property type="entry name" value="MOP-like"/>
    <property type="match status" value="1"/>
</dbReference>
<proteinExistence type="predicted"/>
<keyword evidence="3 6" id="KW-0067">ATP-binding</keyword>
<evidence type="ECO:0000259" key="5">
    <source>
        <dbReference type="PROSITE" id="PS50893"/>
    </source>
</evidence>
<comment type="caution">
    <text evidence="6">The sequence shown here is derived from an EMBL/GenBank/DDBJ whole genome shotgun (WGS) entry which is preliminary data.</text>
</comment>
<keyword evidence="2" id="KW-0547">Nucleotide-binding</keyword>
<name>A0ABV6M7T5_9ACTN</name>
<dbReference type="Pfam" id="PF08402">
    <property type="entry name" value="TOBE_2"/>
    <property type="match status" value="1"/>
</dbReference>
<evidence type="ECO:0000256" key="4">
    <source>
        <dbReference type="SAM" id="MobiDB-lite"/>
    </source>
</evidence>
<dbReference type="InterPro" id="IPR013611">
    <property type="entry name" value="Transp-assoc_OB_typ2"/>
</dbReference>
<gene>
    <name evidence="6" type="ORF">ACFFIA_23015</name>
</gene>
<dbReference type="InterPro" id="IPR003439">
    <property type="entry name" value="ABC_transporter-like_ATP-bd"/>
</dbReference>
<feature type="region of interest" description="Disordered" evidence="4">
    <location>
        <begin position="360"/>
        <end position="381"/>
    </location>
</feature>
<keyword evidence="7" id="KW-1185">Reference proteome</keyword>
<dbReference type="Gene3D" id="3.40.50.300">
    <property type="entry name" value="P-loop containing nucleotide triphosphate hydrolases"/>
    <property type="match status" value="1"/>
</dbReference>
<evidence type="ECO:0000256" key="1">
    <source>
        <dbReference type="ARBA" id="ARBA00022448"/>
    </source>
</evidence>
<dbReference type="InterPro" id="IPR050093">
    <property type="entry name" value="ABC_SmlMolc_Importer"/>
</dbReference>
<dbReference type="Gene3D" id="2.40.50.100">
    <property type="match status" value="1"/>
</dbReference>
<dbReference type="SMART" id="SM00382">
    <property type="entry name" value="AAA"/>
    <property type="match status" value="1"/>
</dbReference>
<dbReference type="Proteomes" id="UP001589867">
    <property type="component" value="Unassembled WGS sequence"/>
</dbReference>